<evidence type="ECO:0000313" key="3">
    <source>
        <dbReference type="Proteomes" id="UP000325315"/>
    </source>
</evidence>
<keyword evidence="3" id="KW-1185">Reference proteome</keyword>
<accession>A0A5B6VLU9</accession>
<dbReference type="PANTHER" id="PTHR37984">
    <property type="entry name" value="PROTEIN CBG26694"/>
    <property type="match status" value="1"/>
</dbReference>
<comment type="caution">
    <text evidence="2">The sequence shown here is derived from an EMBL/GenBank/DDBJ whole genome shotgun (WGS) entry which is preliminary data.</text>
</comment>
<protein>
    <submittedName>
        <fullName evidence="2">Integrase</fullName>
    </submittedName>
</protein>
<dbReference type="Pfam" id="PF17921">
    <property type="entry name" value="Integrase_H2C2"/>
    <property type="match status" value="1"/>
</dbReference>
<organism evidence="2 3">
    <name type="scientific">Gossypium australe</name>
    <dbReference type="NCBI Taxonomy" id="47621"/>
    <lineage>
        <taxon>Eukaryota</taxon>
        <taxon>Viridiplantae</taxon>
        <taxon>Streptophyta</taxon>
        <taxon>Embryophyta</taxon>
        <taxon>Tracheophyta</taxon>
        <taxon>Spermatophyta</taxon>
        <taxon>Magnoliopsida</taxon>
        <taxon>eudicotyledons</taxon>
        <taxon>Gunneridae</taxon>
        <taxon>Pentapetalae</taxon>
        <taxon>rosids</taxon>
        <taxon>malvids</taxon>
        <taxon>Malvales</taxon>
        <taxon>Malvaceae</taxon>
        <taxon>Malvoideae</taxon>
        <taxon>Gossypium</taxon>
    </lineage>
</organism>
<dbReference type="PANTHER" id="PTHR37984:SF5">
    <property type="entry name" value="PROTEIN NYNRIN-LIKE"/>
    <property type="match status" value="1"/>
</dbReference>
<proteinExistence type="predicted"/>
<gene>
    <name evidence="2" type="ORF">EPI10_015820</name>
</gene>
<name>A0A5B6VLU9_9ROSI</name>
<dbReference type="Proteomes" id="UP000325315">
    <property type="component" value="Unassembled WGS sequence"/>
</dbReference>
<evidence type="ECO:0000259" key="1">
    <source>
        <dbReference type="Pfam" id="PF17921"/>
    </source>
</evidence>
<dbReference type="AlphaFoldDB" id="A0A5B6VLU9"/>
<evidence type="ECO:0000313" key="2">
    <source>
        <dbReference type="EMBL" id="KAA3470082.1"/>
    </source>
</evidence>
<dbReference type="Gene3D" id="1.10.340.70">
    <property type="match status" value="1"/>
</dbReference>
<dbReference type="EMBL" id="SMMG02000006">
    <property type="protein sequence ID" value="KAA3470082.1"/>
    <property type="molecule type" value="Genomic_DNA"/>
</dbReference>
<sequence length="179" mass="21009">MTQRDLNLCQRRWLELLKDYGLVIEYHPRKANVIVDALSRKTITTLLSFRDKLTMVEDGVLLAELVVKPTHLSQILKEQLEDTLCACLKQKMMAGEIMNLSAGKDGNLRYRNRMVVPVERKLKEEIIREVHQEPFAFHSGSIKMYQDQRNLYWWPGMKREILELTCLTCQRVKAEHQVP</sequence>
<reference evidence="3" key="1">
    <citation type="journal article" date="2019" name="Plant Biotechnol. J.">
        <title>Genome sequencing of the Australian wild diploid species Gossypium australe highlights disease resistance and delayed gland morphogenesis.</title>
        <authorList>
            <person name="Cai Y."/>
            <person name="Cai X."/>
            <person name="Wang Q."/>
            <person name="Wang P."/>
            <person name="Zhang Y."/>
            <person name="Cai C."/>
            <person name="Xu Y."/>
            <person name="Wang K."/>
            <person name="Zhou Z."/>
            <person name="Wang C."/>
            <person name="Geng S."/>
            <person name="Li B."/>
            <person name="Dong Q."/>
            <person name="Hou Y."/>
            <person name="Wang H."/>
            <person name="Ai P."/>
            <person name="Liu Z."/>
            <person name="Yi F."/>
            <person name="Sun M."/>
            <person name="An G."/>
            <person name="Cheng J."/>
            <person name="Zhang Y."/>
            <person name="Shi Q."/>
            <person name="Xie Y."/>
            <person name="Shi X."/>
            <person name="Chang Y."/>
            <person name="Huang F."/>
            <person name="Chen Y."/>
            <person name="Hong S."/>
            <person name="Mi L."/>
            <person name="Sun Q."/>
            <person name="Zhang L."/>
            <person name="Zhou B."/>
            <person name="Peng R."/>
            <person name="Zhang X."/>
            <person name="Liu F."/>
        </authorList>
    </citation>
    <scope>NUCLEOTIDE SEQUENCE [LARGE SCALE GENOMIC DNA]</scope>
    <source>
        <strain evidence="3">cv. PA1801</strain>
    </source>
</reference>
<dbReference type="OrthoDB" id="1738613at2759"/>
<dbReference type="InterPro" id="IPR041588">
    <property type="entry name" value="Integrase_H2C2"/>
</dbReference>
<dbReference type="InterPro" id="IPR050951">
    <property type="entry name" value="Retrovirus_Pol_polyprotein"/>
</dbReference>
<feature type="domain" description="Integrase zinc-binding" evidence="1">
    <location>
        <begin position="118"/>
        <end position="174"/>
    </location>
</feature>